<dbReference type="GO" id="GO:0005737">
    <property type="term" value="C:cytoplasm"/>
    <property type="evidence" value="ECO:0007669"/>
    <property type="project" value="UniProtKB-SubCell"/>
</dbReference>
<dbReference type="AlphaFoldDB" id="A0A4Y4CM05"/>
<dbReference type="Pfam" id="PF02601">
    <property type="entry name" value="Exonuc_VII_L"/>
    <property type="match status" value="1"/>
</dbReference>
<keyword evidence="1 5" id="KW-0963">Cytoplasm</keyword>
<evidence type="ECO:0000259" key="8">
    <source>
        <dbReference type="Pfam" id="PF13742"/>
    </source>
</evidence>
<feature type="domain" description="Exonuclease VII large subunit C-terminal" evidence="7">
    <location>
        <begin position="141"/>
        <end position="454"/>
    </location>
</feature>
<comment type="similarity">
    <text evidence="5 6">Belongs to the XseA family.</text>
</comment>
<sequence>MWIPVESSPMNTPRNSAEVKPGEVVSVSWLNRAARNVLEESFPLMWIAGEVSTLTRAASGHVYFTLKDEQAQVRCTMWRNRAQLLPFRLEHGMQVEVRALVSLFEPRGDYQLNVEAVRHAGVGNLYEAFLRLKARLEAEGLFEPAAKRALPRFPRGIAVVSSAQAAAWRDVTAALARRAAHVPITLYPTPVQGDGAPAQIAAAIRRAGRSAARDGTDVLLLVRGGGSLEDLAAFNSEAVARAIRACPLPVVVGVGHETDVSIADFAADLRAATPTAAAELASAGFVELHDKLALLDARLTRAMQRRVETAAQRLDRVAARLTHPRQRLVQAGLRLETLTQALHARMARQLAAGEARVGALGLRLAARKPDLAQRRARLDALAQRLERAGSNLLERRRSRLDALAQHLAHLDPRGVLARGYSITRNAAGEIVRDAGTLSPGDGIHVELHQGSVDATVNPHND</sequence>
<keyword evidence="3 5" id="KW-0378">Hydrolase</keyword>
<dbReference type="PANTHER" id="PTHR30008">
    <property type="entry name" value="EXODEOXYRIBONUCLEASE 7 LARGE SUBUNIT"/>
    <property type="match status" value="1"/>
</dbReference>
<comment type="caution">
    <text evidence="9">The sequence shown here is derived from an EMBL/GenBank/DDBJ whole genome shotgun (WGS) entry which is preliminary data.</text>
</comment>
<evidence type="ECO:0000256" key="4">
    <source>
        <dbReference type="ARBA" id="ARBA00022839"/>
    </source>
</evidence>
<dbReference type="GO" id="GO:0003676">
    <property type="term" value="F:nucleic acid binding"/>
    <property type="evidence" value="ECO:0007669"/>
    <property type="project" value="InterPro"/>
</dbReference>
<dbReference type="InterPro" id="IPR020579">
    <property type="entry name" value="Exonuc_VII_lsu_C"/>
</dbReference>
<evidence type="ECO:0000256" key="3">
    <source>
        <dbReference type="ARBA" id="ARBA00022801"/>
    </source>
</evidence>
<dbReference type="CDD" id="cd04489">
    <property type="entry name" value="ExoVII_LU_OBF"/>
    <property type="match status" value="1"/>
</dbReference>
<evidence type="ECO:0000256" key="1">
    <source>
        <dbReference type="ARBA" id="ARBA00022490"/>
    </source>
</evidence>
<protein>
    <recommendedName>
        <fullName evidence="5">Exodeoxyribonuclease 7 large subunit</fullName>
        <ecNumber evidence="5">3.1.11.6</ecNumber>
    </recommendedName>
    <alternativeName>
        <fullName evidence="5">Exodeoxyribonuclease VII large subunit</fullName>
        <shortName evidence="5">Exonuclease VII large subunit</shortName>
    </alternativeName>
</protein>
<name>A0A4Y4CM05_ZOORA</name>
<dbReference type="PANTHER" id="PTHR30008:SF0">
    <property type="entry name" value="EXODEOXYRIBONUCLEASE 7 LARGE SUBUNIT"/>
    <property type="match status" value="1"/>
</dbReference>
<dbReference type="NCBIfam" id="TIGR00237">
    <property type="entry name" value="xseA"/>
    <property type="match status" value="1"/>
</dbReference>
<keyword evidence="2 5" id="KW-0540">Nuclease</keyword>
<evidence type="ECO:0000256" key="2">
    <source>
        <dbReference type="ARBA" id="ARBA00022722"/>
    </source>
</evidence>
<accession>A0A4Y4CM05</accession>
<evidence type="ECO:0000259" key="7">
    <source>
        <dbReference type="Pfam" id="PF02601"/>
    </source>
</evidence>
<dbReference type="EC" id="3.1.11.6" evidence="5"/>
<proteinExistence type="inferred from homology"/>
<dbReference type="HAMAP" id="MF_00378">
    <property type="entry name" value="Exonuc_7_L"/>
    <property type="match status" value="1"/>
</dbReference>
<dbReference type="Pfam" id="PF13742">
    <property type="entry name" value="tRNA_anti_2"/>
    <property type="match status" value="1"/>
</dbReference>
<reference evidence="9 10" key="1">
    <citation type="submission" date="2019-06" db="EMBL/GenBank/DDBJ databases">
        <title>Whole genome shotgun sequence of Zoogloea ramigera NBRC 15342.</title>
        <authorList>
            <person name="Hosoyama A."/>
            <person name="Uohara A."/>
            <person name="Ohji S."/>
            <person name="Ichikawa N."/>
        </authorList>
    </citation>
    <scope>NUCLEOTIDE SEQUENCE [LARGE SCALE GENOMIC DNA]</scope>
    <source>
        <strain evidence="9 10">NBRC 15342</strain>
    </source>
</reference>
<dbReference type="InterPro" id="IPR003753">
    <property type="entry name" value="Exonuc_VII_L"/>
</dbReference>
<keyword evidence="10" id="KW-1185">Reference proteome</keyword>
<gene>
    <name evidence="5 9" type="primary">xseA</name>
    <name evidence="9" type="ORF">ZRA01_00640</name>
</gene>
<evidence type="ECO:0000256" key="6">
    <source>
        <dbReference type="RuleBase" id="RU004355"/>
    </source>
</evidence>
<comment type="subcellular location">
    <subcellularLocation>
        <location evidence="5 6">Cytoplasm</location>
    </subcellularLocation>
</comment>
<dbReference type="EMBL" id="BJNV01000002">
    <property type="protein sequence ID" value="GEC93991.1"/>
    <property type="molecule type" value="Genomic_DNA"/>
</dbReference>
<comment type="catalytic activity">
    <reaction evidence="5 6">
        <text>Exonucleolytic cleavage in either 5'- to 3'- or 3'- to 5'-direction to yield nucleoside 5'-phosphates.</text>
        <dbReference type="EC" id="3.1.11.6"/>
    </reaction>
</comment>
<dbReference type="GO" id="GO:0009318">
    <property type="term" value="C:exodeoxyribonuclease VII complex"/>
    <property type="evidence" value="ECO:0007669"/>
    <property type="project" value="UniProtKB-UniRule"/>
</dbReference>
<organism evidence="9 10">
    <name type="scientific">Zoogloea ramigera</name>
    <dbReference type="NCBI Taxonomy" id="350"/>
    <lineage>
        <taxon>Bacteria</taxon>
        <taxon>Pseudomonadati</taxon>
        <taxon>Pseudomonadota</taxon>
        <taxon>Betaproteobacteria</taxon>
        <taxon>Rhodocyclales</taxon>
        <taxon>Zoogloeaceae</taxon>
        <taxon>Zoogloea</taxon>
    </lineage>
</organism>
<comment type="subunit">
    <text evidence="5">Heterooligomer composed of large and small subunits.</text>
</comment>
<keyword evidence="4 5" id="KW-0269">Exonuclease</keyword>
<comment type="function">
    <text evidence="5">Bidirectionally degrades single-stranded DNA into large acid-insoluble oligonucleotides, which are then degraded further into small acid-soluble oligonucleotides.</text>
</comment>
<dbReference type="Proteomes" id="UP000318422">
    <property type="component" value="Unassembled WGS sequence"/>
</dbReference>
<dbReference type="GO" id="GO:0006308">
    <property type="term" value="P:DNA catabolic process"/>
    <property type="evidence" value="ECO:0007669"/>
    <property type="project" value="UniProtKB-UniRule"/>
</dbReference>
<evidence type="ECO:0000313" key="10">
    <source>
        <dbReference type="Proteomes" id="UP000318422"/>
    </source>
</evidence>
<dbReference type="GO" id="GO:0008855">
    <property type="term" value="F:exodeoxyribonuclease VII activity"/>
    <property type="evidence" value="ECO:0007669"/>
    <property type="project" value="UniProtKB-UniRule"/>
</dbReference>
<feature type="domain" description="OB-fold nucleic acid binding" evidence="8">
    <location>
        <begin position="26"/>
        <end position="117"/>
    </location>
</feature>
<evidence type="ECO:0000313" key="9">
    <source>
        <dbReference type="EMBL" id="GEC93991.1"/>
    </source>
</evidence>
<evidence type="ECO:0000256" key="5">
    <source>
        <dbReference type="HAMAP-Rule" id="MF_00378"/>
    </source>
</evidence>
<dbReference type="InterPro" id="IPR025824">
    <property type="entry name" value="OB-fold_nuc-bd_dom"/>
</dbReference>